<dbReference type="AlphaFoldDB" id="H3AQJ9"/>
<feature type="compositionally biased region" description="Polar residues" evidence="4">
    <location>
        <begin position="830"/>
        <end position="841"/>
    </location>
</feature>
<comment type="subcellular location">
    <subcellularLocation>
        <location evidence="1">Cytoplasm</location>
    </subcellularLocation>
</comment>
<dbReference type="PANTHER" id="PTHR16181">
    <property type="entry name" value="PROTEIN FAM83A-RELATED"/>
    <property type="match status" value="1"/>
</dbReference>
<organism evidence="6 7">
    <name type="scientific">Latimeria chalumnae</name>
    <name type="common">Coelacanth</name>
    <dbReference type="NCBI Taxonomy" id="7897"/>
    <lineage>
        <taxon>Eukaryota</taxon>
        <taxon>Metazoa</taxon>
        <taxon>Chordata</taxon>
        <taxon>Craniata</taxon>
        <taxon>Vertebrata</taxon>
        <taxon>Euteleostomi</taxon>
        <taxon>Coelacanthiformes</taxon>
        <taxon>Coelacanthidae</taxon>
        <taxon>Latimeria</taxon>
    </lineage>
</organism>
<dbReference type="GO" id="GO:0019901">
    <property type="term" value="F:protein kinase binding"/>
    <property type="evidence" value="ECO:0007669"/>
    <property type="project" value="TreeGrafter"/>
</dbReference>
<dbReference type="GO" id="GO:0005737">
    <property type="term" value="C:cytoplasm"/>
    <property type="evidence" value="ECO:0007669"/>
    <property type="project" value="UniProtKB-SubCell"/>
</dbReference>
<dbReference type="Ensembl" id="ENSLACT00000012011.1">
    <property type="protein sequence ID" value="ENSLACP00000011920.1"/>
    <property type="gene ID" value="ENSLACG00000010492.1"/>
</dbReference>
<keyword evidence="7" id="KW-1185">Reference proteome</keyword>
<dbReference type="Gene3D" id="3.30.870.10">
    <property type="entry name" value="Endonuclease Chain A"/>
    <property type="match status" value="1"/>
</dbReference>
<evidence type="ECO:0000256" key="2">
    <source>
        <dbReference type="ARBA" id="ARBA00006937"/>
    </source>
</evidence>
<dbReference type="EMBL" id="AFYH01177738">
    <property type="status" value="NOT_ANNOTATED_CDS"/>
    <property type="molecule type" value="Genomic_DNA"/>
</dbReference>
<gene>
    <name evidence="6" type="primary">FAM83B</name>
</gene>
<dbReference type="GO" id="GO:0016020">
    <property type="term" value="C:membrane"/>
    <property type="evidence" value="ECO:0007669"/>
    <property type="project" value="TreeGrafter"/>
</dbReference>
<reference evidence="7" key="1">
    <citation type="submission" date="2011-08" db="EMBL/GenBank/DDBJ databases">
        <title>The draft genome of Latimeria chalumnae.</title>
        <authorList>
            <person name="Di Palma F."/>
            <person name="Alfoldi J."/>
            <person name="Johnson J."/>
            <person name="Berlin A."/>
            <person name="Gnerre S."/>
            <person name="Jaffe D."/>
            <person name="MacCallum I."/>
            <person name="Young S."/>
            <person name="Walker B.J."/>
            <person name="Lander E."/>
            <person name="Lindblad-Toh K."/>
        </authorList>
    </citation>
    <scope>NUCLEOTIDE SEQUENCE [LARGE SCALE GENOMIC DNA]</scope>
    <source>
        <strain evidence="7">Wild caught</strain>
    </source>
</reference>
<feature type="region of interest" description="Disordered" evidence="4">
    <location>
        <begin position="830"/>
        <end position="860"/>
    </location>
</feature>
<dbReference type="InParanoid" id="H3AQJ9"/>
<dbReference type="EMBL" id="AFYH01177744">
    <property type="status" value="NOT_ANNOTATED_CDS"/>
    <property type="molecule type" value="Genomic_DNA"/>
</dbReference>
<proteinExistence type="inferred from homology"/>
<dbReference type="Proteomes" id="UP000008672">
    <property type="component" value="Unassembled WGS sequence"/>
</dbReference>
<evidence type="ECO:0000313" key="6">
    <source>
        <dbReference type="Ensembl" id="ENSLACP00000011920.1"/>
    </source>
</evidence>
<dbReference type="STRING" id="7897.ENSLACP00000011920"/>
<evidence type="ECO:0000313" key="7">
    <source>
        <dbReference type="Proteomes" id="UP000008672"/>
    </source>
</evidence>
<feature type="region of interest" description="Disordered" evidence="4">
    <location>
        <begin position="895"/>
        <end position="935"/>
    </location>
</feature>
<feature type="compositionally biased region" description="Basic and acidic residues" evidence="4">
    <location>
        <begin position="912"/>
        <end position="935"/>
    </location>
</feature>
<name>H3AQJ9_LATCH</name>
<evidence type="ECO:0000256" key="3">
    <source>
        <dbReference type="ARBA" id="ARBA00022490"/>
    </source>
</evidence>
<dbReference type="EMBL" id="AFYH01177743">
    <property type="status" value="NOT_ANNOTATED_CDS"/>
    <property type="molecule type" value="Genomic_DNA"/>
</dbReference>
<dbReference type="OMA" id="GYKPHFI"/>
<accession>H3AQJ9</accession>
<sequence>MESLSHLSSLTGEFKLEEYVEPHYKEWYRLAIDALVEGGIPAYEEFLVKEDAPGFLSEEEINYIINHIEKPLSVNTPYISEDSYDDTSSSGTYWPVESDVEAPNLDLGWPNAMPGLLSSTNIDLFFHPPRGTGPTIKEIVRKLIKEARQVIAIVMDMFTDVDIFRETLEVASRGVPVYILLDDTNFSHFLSMSEKQGVQIQRMRSMRVRTVKGQDYFCKSGTKFYGSMAQKFLMVDCQTVVYGSFSFMWSFEKINLSMVQVISGKLVESFDEEFRTLFARSSIPSVFAPEEQEVNKNRSIWKNGSYNHSVGSFVSTSSQVNPFDRKQKLRHTLDSMYFRAQGRQANPINNMKTKDNDTYSSRFMPFRAQHTTGLHVPGRIQQLQAYEKTDFLKRHSYAGEMAETSPYLLLNKTTNLRPYMASSAWNVRGDADGIRSSLHEHSQLSYSGNPRSIIGPDGRTQISNRNTDLRKTFHGADNQIRALQKRMPTLEQTTKTFLRSCRIESYLNDHSESPVDTFGEPLDYQFTQRMDADRHEGLDHIQANPPYSQSRLRSSFVFNSSVPQQREFGSCNTNSSTSTLVDHWNGIATTGCSVNYSTNSRHAVAPGMMSQVVATGIESSTIKRRSLQILDDHKTALDYNTAKQSSNYPYSTLGRIRKIDDLKSQQDGSYDIQRHTFQLPDNSTSKLDYRSHKEAPNYLHDAPGRNTVKQMDILSQKNEAYAQTRHSLQYLDGQRSDWEYNAKREPAANWNAPPSRTVSTTSLVESNVQENNTQWLKENKRESSSRFLKAGSQKIKSFLNLTQDKKENLSKTKSISVYKMCGSSDTLVSDENVRKNTSSKNELLHNKGPDTEKSQQKLSWNKGSLNSMKSENKYFYNTGDSSAPRFNTEQLQYQDLKEGKQSAALSTTSLTAKEKPETDRPKPENTKGKQEGLTRPHVGENRVYSRFEGFCNVESTNQKPSNTEKTKLPSSAVKNKSLVNDIFKTSSGHSFHRHNSTVFQTHAHNENKFGKIMQRFGNFIHKKK</sequence>
<dbReference type="EMBL" id="AFYH01177740">
    <property type="status" value="NOT_ANNOTATED_CDS"/>
    <property type="molecule type" value="Genomic_DNA"/>
</dbReference>
<feature type="domain" description="Scaffolding anchor of CK1" evidence="5">
    <location>
        <begin position="17"/>
        <end position="282"/>
    </location>
</feature>
<reference evidence="6" key="3">
    <citation type="submission" date="2025-09" db="UniProtKB">
        <authorList>
            <consortium name="Ensembl"/>
        </authorList>
    </citation>
    <scope>IDENTIFICATION</scope>
</reference>
<dbReference type="EMBL" id="AFYH01177746">
    <property type="status" value="NOT_ANNOTATED_CDS"/>
    <property type="molecule type" value="Genomic_DNA"/>
</dbReference>
<feature type="compositionally biased region" description="Basic and acidic residues" evidence="4">
    <location>
        <begin position="842"/>
        <end position="855"/>
    </location>
</feature>
<evidence type="ECO:0000256" key="4">
    <source>
        <dbReference type="SAM" id="MobiDB-lite"/>
    </source>
</evidence>
<dbReference type="Bgee" id="ENSLACG00000010492">
    <property type="expression patterns" value="Expressed in pectoral fin and 1 other cell type or tissue"/>
</dbReference>
<dbReference type="EMBL" id="AFYH01177739">
    <property type="status" value="NOT_ANNOTATED_CDS"/>
    <property type="molecule type" value="Genomic_DNA"/>
</dbReference>
<dbReference type="SUPFAM" id="SSF56024">
    <property type="entry name" value="Phospholipase D/nuclease"/>
    <property type="match status" value="1"/>
</dbReference>
<dbReference type="EMBL" id="AFYH01177742">
    <property type="status" value="NOT_ANNOTATED_CDS"/>
    <property type="molecule type" value="Genomic_DNA"/>
</dbReference>
<dbReference type="eggNOG" id="ENOG502RPYE">
    <property type="taxonomic scope" value="Eukaryota"/>
</dbReference>
<dbReference type="GeneTree" id="ENSGT00940000157889"/>
<dbReference type="Pfam" id="PF07894">
    <property type="entry name" value="SACK1"/>
    <property type="match status" value="1"/>
</dbReference>
<evidence type="ECO:0000259" key="5">
    <source>
        <dbReference type="Pfam" id="PF07894"/>
    </source>
</evidence>
<protein>
    <submittedName>
        <fullName evidence="6">Family with sequence similarity 83 member B</fullName>
    </submittedName>
</protein>
<dbReference type="FunFam" id="3.30.870.10:FF:000004">
    <property type="entry name" value="protein FAM83H isoform X2"/>
    <property type="match status" value="1"/>
</dbReference>
<dbReference type="InterPro" id="IPR050944">
    <property type="entry name" value="FAM83"/>
</dbReference>
<dbReference type="FunCoup" id="H3AQJ9">
    <property type="interactions" value="727"/>
</dbReference>
<dbReference type="EMBL" id="AFYH01177741">
    <property type="status" value="NOT_ANNOTATED_CDS"/>
    <property type="molecule type" value="Genomic_DNA"/>
</dbReference>
<dbReference type="InterPro" id="IPR012461">
    <property type="entry name" value="SACK1"/>
</dbReference>
<comment type="similarity">
    <text evidence="2">Belongs to the FAM83 family.</text>
</comment>
<dbReference type="GO" id="GO:0007165">
    <property type="term" value="P:signal transduction"/>
    <property type="evidence" value="ECO:0007669"/>
    <property type="project" value="TreeGrafter"/>
</dbReference>
<dbReference type="HOGENOM" id="CLU_011804_0_0_1"/>
<keyword evidence="3" id="KW-0963">Cytoplasm</keyword>
<dbReference type="PANTHER" id="PTHR16181:SF29">
    <property type="entry name" value="PROTEIN FAM83A-RELATED"/>
    <property type="match status" value="1"/>
</dbReference>
<dbReference type="EMBL" id="AFYH01177747">
    <property type="status" value="NOT_ANNOTATED_CDS"/>
    <property type="molecule type" value="Genomic_DNA"/>
</dbReference>
<evidence type="ECO:0000256" key="1">
    <source>
        <dbReference type="ARBA" id="ARBA00004496"/>
    </source>
</evidence>
<dbReference type="EMBL" id="AFYH01177745">
    <property type="status" value="NOT_ANNOTATED_CDS"/>
    <property type="molecule type" value="Genomic_DNA"/>
</dbReference>
<reference evidence="6" key="2">
    <citation type="submission" date="2025-08" db="UniProtKB">
        <authorList>
            <consortium name="Ensembl"/>
        </authorList>
    </citation>
    <scope>IDENTIFICATION</scope>
</reference>